<feature type="chain" id="PRO_5043359571" description="Kazal-like domain-containing protein" evidence="2">
    <location>
        <begin position="17"/>
        <end position="399"/>
    </location>
</feature>
<dbReference type="AlphaFoldDB" id="A0AAV1K3X8"/>
<protein>
    <recommendedName>
        <fullName evidence="5">Kazal-like domain-containing protein</fullName>
    </recommendedName>
</protein>
<evidence type="ECO:0000256" key="2">
    <source>
        <dbReference type="SAM" id="SignalP"/>
    </source>
</evidence>
<feature type="compositionally biased region" description="Polar residues" evidence="1">
    <location>
        <begin position="232"/>
        <end position="241"/>
    </location>
</feature>
<reference evidence="3 4" key="1">
    <citation type="submission" date="2023-11" db="EMBL/GenBank/DDBJ databases">
        <authorList>
            <person name="Okamura Y."/>
        </authorList>
    </citation>
    <scope>NUCLEOTIDE SEQUENCE [LARGE SCALE GENOMIC DNA]</scope>
</reference>
<feature type="region of interest" description="Disordered" evidence="1">
    <location>
        <begin position="265"/>
        <end position="296"/>
    </location>
</feature>
<comment type="caution">
    <text evidence="3">The sequence shown here is derived from an EMBL/GenBank/DDBJ whole genome shotgun (WGS) entry which is preliminary data.</text>
</comment>
<evidence type="ECO:0008006" key="5">
    <source>
        <dbReference type="Google" id="ProtNLM"/>
    </source>
</evidence>
<dbReference type="Proteomes" id="UP001497472">
    <property type="component" value="Unassembled WGS sequence"/>
</dbReference>
<dbReference type="Gene3D" id="3.30.60.30">
    <property type="match status" value="1"/>
</dbReference>
<feature type="compositionally biased region" description="Basic residues" evidence="1">
    <location>
        <begin position="280"/>
        <end position="293"/>
    </location>
</feature>
<evidence type="ECO:0000313" key="4">
    <source>
        <dbReference type="Proteomes" id="UP001497472"/>
    </source>
</evidence>
<feature type="region of interest" description="Disordered" evidence="1">
    <location>
        <begin position="190"/>
        <end position="248"/>
    </location>
</feature>
<keyword evidence="2" id="KW-0732">Signal</keyword>
<sequence length="399" mass="43906">MEHALFVVLLLQLCAAETPKAVPGWYAANLINESNYTPKPITEIFSTESPLSSNNPVFILQSTQSPITQDIVGSSTPTTWSTGSSYTQTQYPSIAAESGDIQRLQSNLPTTIPQSTFSTLQQPVNNIQSGLGNRDVASILGTLEQILQNQNSYQSTPSTVAVTPSTIQTWLPTQTTLPSQFNDFNTYSTSSPIPRDTYSSPSPYIPTFPPKTRTGNNPANGGKKRPCDTVKESTNTLKTNSTPTLLMPLPKPLLTIRLKAPRGSITNLHINPSTTTTTTKKPKTTTKKRKSSKRKNDYDTCLDSCKDKRDPICASPEGFVPIDSNALKGFPSLCHMACHNSFKKEITYEKVADGRCGRLRTRIRTVEKNKIKREDLKKAQYTVSHSGPETVVEFSSLKR</sequence>
<name>A0AAV1K3X8_9NEOP</name>
<evidence type="ECO:0000256" key="1">
    <source>
        <dbReference type="SAM" id="MobiDB-lite"/>
    </source>
</evidence>
<keyword evidence="4" id="KW-1185">Reference proteome</keyword>
<gene>
    <name evidence="3" type="ORF">LNINA_LOCUS14209</name>
</gene>
<proteinExistence type="predicted"/>
<organism evidence="3 4">
    <name type="scientific">Leptosia nina</name>
    <dbReference type="NCBI Taxonomy" id="320188"/>
    <lineage>
        <taxon>Eukaryota</taxon>
        <taxon>Metazoa</taxon>
        <taxon>Ecdysozoa</taxon>
        <taxon>Arthropoda</taxon>
        <taxon>Hexapoda</taxon>
        <taxon>Insecta</taxon>
        <taxon>Pterygota</taxon>
        <taxon>Neoptera</taxon>
        <taxon>Endopterygota</taxon>
        <taxon>Lepidoptera</taxon>
        <taxon>Glossata</taxon>
        <taxon>Ditrysia</taxon>
        <taxon>Papilionoidea</taxon>
        <taxon>Pieridae</taxon>
        <taxon>Pierinae</taxon>
        <taxon>Leptosia</taxon>
    </lineage>
</organism>
<feature type="signal peptide" evidence="2">
    <location>
        <begin position="1"/>
        <end position="16"/>
    </location>
</feature>
<dbReference type="EMBL" id="CAVLEF010000280">
    <property type="protein sequence ID" value="CAK1555389.1"/>
    <property type="molecule type" value="Genomic_DNA"/>
</dbReference>
<accession>A0AAV1K3X8</accession>
<evidence type="ECO:0000313" key="3">
    <source>
        <dbReference type="EMBL" id="CAK1555389.1"/>
    </source>
</evidence>
<feature type="compositionally biased region" description="Polar residues" evidence="1">
    <location>
        <begin position="190"/>
        <end position="202"/>
    </location>
</feature>